<comment type="caution">
    <text evidence="1">The sequence shown here is derived from an EMBL/GenBank/DDBJ whole genome shotgun (WGS) entry which is preliminary data.</text>
</comment>
<proteinExistence type="predicted"/>
<dbReference type="AlphaFoldDB" id="A0A401GYK4"/>
<dbReference type="GeneID" id="38784158"/>
<evidence type="ECO:0000313" key="1">
    <source>
        <dbReference type="EMBL" id="GBE87241.1"/>
    </source>
</evidence>
<name>A0A401GYK4_9APHY</name>
<protein>
    <submittedName>
        <fullName evidence="1">Uncharacterized protein</fullName>
    </submittedName>
</protein>
<keyword evidence="2" id="KW-1185">Reference proteome</keyword>
<reference evidence="1 2" key="1">
    <citation type="journal article" date="2018" name="Sci. Rep.">
        <title>Genome sequence of the cauliflower mushroom Sparassis crispa (Hanabiratake) and its association with beneficial usage.</title>
        <authorList>
            <person name="Kiyama R."/>
            <person name="Furutani Y."/>
            <person name="Kawaguchi K."/>
            <person name="Nakanishi T."/>
        </authorList>
    </citation>
    <scope>NUCLEOTIDE SEQUENCE [LARGE SCALE GENOMIC DNA]</scope>
</reference>
<organism evidence="1 2">
    <name type="scientific">Sparassis crispa</name>
    <dbReference type="NCBI Taxonomy" id="139825"/>
    <lineage>
        <taxon>Eukaryota</taxon>
        <taxon>Fungi</taxon>
        <taxon>Dikarya</taxon>
        <taxon>Basidiomycota</taxon>
        <taxon>Agaricomycotina</taxon>
        <taxon>Agaricomycetes</taxon>
        <taxon>Polyporales</taxon>
        <taxon>Sparassidaceae</taxon>
        <taxon>Sparassis</taxon>
    </lineage>
</organism>
<sequence>MDDTVRSKIQRVGSEIRAPYEDRTICDLVRVPLSSGRHDTMLATIQIFKCRKHLHDRHSPDASVHRSVSASMKWWVQVWMVFWEAEIWDTGRTEVVSSNIPAQAALVEIS</sequence>
<dbReference type="InParanoid" id="A0A401GYK4"/>
<dbReference type="EMBL" id="BFAD01000010">
    <property type="protein sequence ID" value="GBE87241.1"/>
    <property type="molecule type" value="Genomic_DNA"/>
</dbReference>
<accession>A0A401GYK4</accession>
<evidence type="ECO:0000313" key="2">
    <source>
        <dbReference type="Proteomes" id="UP000287166"/>
    </source>
</evidence>
<dbReference type="Proteomes" id="UP000287166">
    <property type="component" value="Unassembled WGS sequence"/>
</dbReference>
<gene>
    <name evidence="1" type="ORF">SCP_1004880</name>
</gene>
<dbReference type="RefSeq" id="XP_027618154.1">
    <property type="nucleotide sequence ID" value="XM_027762353.1"/>
</dbReference>